<evidence type="ECO:0000313" key="8">
    <source>
        <dbReference type="EMBL" id="GCE20351.1"/>
    </source>
</evidence>
<dbReference type="AlphaFoldDB" id="A0A402AME6"/>
<evidence type="ECO:0000256" key="1">
    <source>
        <dbReference type="ARBA" id="ARBA00022714"/>
    </source>
</evidence>
<dbReference type="EMBL" id="BIFS01000001">
    <property type="protein sequence ID" value="GCE20351.1"/>
    <property type="molecule type" value="Genomic_DNA"/>
</dbReference>
<protein>
    <recommendedName>
        <fullName evidence="7">Rieske domain-containing protein</fullName>
    </recommendedName>
</protein>
<evidence type="ECO:0000256" key="2">
    <source>
        <dbReference type="ARBA" id="ARBA00022723"/>
    </source>
</evidence>
<accession>A0A402AME6</accession>
<sequence>MKAYEWWSPAEPLQAAPQTFSKQAQNNNAPTVAEPVVGGRMDALDWGLDASASSSKPLQKKKRSSTSSLGQPGRKVTRRNVIAVLATGAVAAAGVGIAFNLGKLGAAPAPQQALQQTAPTTKPAANKTTQTKQQPAKNTGQTQKQPPKTNGGTTNQPPANNPKPTQAPQQPAHMGTVIGSQTQAVNSAIKFNNPADNQASLLVHLSSGMFAAYEQACTHEGVKVNYDPGTGKLVCPAHGAIFDPANGGQVLQGPADTPLPPVKINVNGDGTITAV</sequence>
<feature type="transmembrane region" description="Helical" evidence="6">
    <location>
        <begin position="81"/>
        <end position="102"/>
    </location>
</feature>
<keyword evidence="6" id="KW-0812">Transmembrane</keyword>
<feature type="compositionally biased region" description="Low complexity" evidence="5">
    <location>
        <begin position="112"/>
        <end position="139"/>
    </location>
</feature>
<evidence type="ECO:0000256" key="4">
    <source>
        <dbReference type="ARBA" id="ARBA00023014"/>
    </source>
</evidence>
<name>A0A402AME6_9CHLR</name>
<keyword evidence="4" id="KW-0411">Iron-sulfur</keyword>
<dbReference type="Pfam" id="PF00355">
    <property type="entry name" value="Rieske"/>
    <property type="match status" value="1"/>
</dbReference>
<proteinExistence type="predicted"/>
<dbReference type="InterPro" id="IPR017941">
    <property type="entry name" value="Rieske_2Fe-2S"/>
</dbReference>
<dbReference type="OrthoDB" id="9802613at2"/>
<keyword evidence="9" id="KW-1185">Reference proteome</keyword>
<keyword evidence="1" id="KW-0001">2Fe-2S</keyword>
<dbReference type="RefSeq" id="WP_126552044.1">
    <property type="nucleotide sequence ID" value="NZ_BIFS01000001.1"/>
</dbReference>
<dbReference type="GO" id="GO:0046872">
    <property type="term" value="F:metal ion binding"/>
    <property type="evidence" value="ECO:0007669"/>
    <property type="project" value="UniProtKB-KW"/>
</dbReference>
<comment type="caution">
    <text evidence="8">The sequence shown here is derived from an EMBL/GenBank/DDBJ whole genome shotgun (WGS) entry which is preliminary data.</text>
</comment>
<dbReference type="CDD" id="cd03467">
    <property type="entry name" value="Rieske"/>
    <property type="match status" value="1"/>
</dbReference>
<dbReference type="InterPro" id="IPR036922">
    <property type="entry name" value="Rieske_2Fe-2S_sf"/>
</dbReference>
<dbReference type="SUPFAM" id="SSF50022">
    <property type="entry name" value="ISP domain"/>
    <property type="match status" value="1"/>
</dbReference>
<evidence type="ECO:0000256" key="3">
    <source>
        <dbReference type="ARBA" id="ARBA00023004"/>
    </source>
</evidence>
<dbReference type="GO" id="GO:0016705">
    <property type="term" value="F:oxidoreductase activity, acting on paired donors, with incorporation or reduction of molecular oxygen"/>
    <property type="evidence" value="ECO:0007669"/>
    <property type="project" value="UniProtKB-ARBA"/>
</dbReference>
<reference evidence="9" key="1">
    <citation type="submission" date="2018-12" db="EMBL/GenBank/DDBJ databases">
        <title>Tengunoibacter tsumagoiensis gen. nov., sp. nov., Dictyobacter kobayashii sp. nov., D. alpinus sp. nov., and D. joshuensis sp. nov. and description of Dictyobacteraceae fam. nov. within the order Ktedonobacterales isolated from Tengu-no-mugimeshi.</title>
        <authorList>
            <person name="Wang C.M."/>
            <person name="Zheng Y."/>
            <person name="Sakai Y."/>
            <person name="Toyoda A."/>
            <person name="Minakuchi Y."/>
            <person name="Abe K."/>
            <person name="Yokota A."/>
            <person name="Yabe S."/>
        </authorList>
    </citation>
    <scope>NUCLEOTIDE SEQUENCE [LARGE SCALE GENOMIC DNA]</scope>
    <source>
        <strain evidence="9">Uno11</strain>
    </source>
</reference>
<organism evidence="8 9">
    <name type="scientific">Dictyobacter kobayashii</name>
    <dbReference type="NCBI Taxonomy" id="2014872"/>
    <lineage>
        <taxon>Bacteria</taxon>
        <taxon>Bacillati</taxon>
        <taxon>Chloroflexota</taxon>
        <taxon>Ktedonobacteria</taxon>
        <taxon>Ktedonobacterales</taxon>
        <taxon>Dictyobacteraceae</taxon>
        <taxon>Dictyobacter</taxon>
    </lineage>
</organism>
<dbReference type="GO" id="GO:0004497">
    <property type="term" value="F:monooxygenase activity"/>
    <property type="evidence" value="ECO:0007669"/>
    <property type="project" value="UniProtKB-ARBA"/>
</dbReference>
<dbReference type="GO" id="GO:0051537">
    <property type="term" value="F:2 iron, 2 sulfur cluster binding"/>
    <property type="evidence" value="ECO:0007669"/>
    <property type="project" value="UniProtKB-KW"/>
</dbReference>
<dbReference type="PROSITE" id="PS51296">
    <property type="entry name" value="RIESKE"/>
    <property type="match status" value="1"/>
</dbReference>
<feature type="domain" description="Rieske" evidence="7">
    <location>
        <begin position="197"/>
        <end position="273"/>
    </location>
</feature>
<gene>
    <name evidence="8" type="ORF">KDK_41510</name>
</gene>
<evidence type="ECO:0000259" key="7">
    <source>
        <dbReference type="PROSITE" id="PS51296"/>
    </source>
</evidence>
<evidence type="ECO:0000256" key="5">
    <source>
        <dbReference type="SAM" id="MobiDB-lite"/>
    </source>
</evidence>
<feature type="compositionally biased region" description="Polar residues" evidence="5">
    <location>
        <begin position="140"/>
        <end position="169"/>
    </location>
</feature>
<keyword evidence="2" id="KW-0479">Metal-binding</keyword>
<evidence type="ECO:0000256" key="6">
    <source>
        <dbReference type="SAM" id="Phobius"/>
    </source>
</evidence>
<evidence type="ECO:0000313" key="9">
    <source>
        <dbReference type="Proteomes" id="UP000287188"/>
    </source>
</evidence>
<dbReference type="Proteomes" id="UP000287188">
    <property type="component" value="Unassembled WGS sequence"/>
</dbReference>
<keyword evidence="6" id="KW-0472">Membrane</keyword>
<keyword evidence="3" id="KW-0408">Iron</keyword>
<feature type="region of interest" description="Disordered" evidence="5">
    <location>
        <begin position="50"/>
        <end position="74"/>
    </location>
</feature>
<keyword evidence="6" id="KW-1133">Transmembrane helix</keyword>
<dbReference type="Gene3D" id="2.102.10.10">
    <property type="entry name" value="Rieske [2Fe-2S] iron-sulphur domain"/>
    <property type="match status" value="1"/>
</dbReference>
<feature type="region of interest" description="Disordered" evidence="5">
    <location>
        <begin position="112"/>
        <end position="172"/>
    </location>
</feature>